<dbReference type="CDD" id="cd08061">
    <property type="entry name" value="MPN_NPL4"/>
    <property type="match status" value="1"/>
</dbReference>
<dbReference type="AlphaFoldDB" id="A0AAD1UC97"/>
<dbReference type="PANTHER" id="PTHR12710">
    <property type="entry name" value="NUCLEAR PROTEIN LOCALIZATION 4"/>
    <property type="match status" value="1"/>
</dbReference>
<dbReference type="PROSITE" id="PS50053">
    <property type="entry name" value="UBIQUITIN_2"/>
    <property type="match status" value="1"/>
</dbReference>
<gene>
    <name evidence="3" type="ORF">ECRASSUSDP1_LOCUS5311</name>
</gene>
<dbReference type="Pfam" id="PF05020">
    <property type="entry name" value="zf-NPL4"/>
    <property type="match status" value="1"/>
</dbReference>
<dbReference type="InterPro" id="IPR007717">
    <property type="entry name" value="NPL4_C"/>
</dbReference>
<dbReference type="GO" id="GO:0031625">
    <property type="term" value="F:ubiquitin protein ligase binding"/>
    <property type="evidence" value="ECO:0007669"/>
    <property type="project" value="TreeGrafter"/>
</dbReference>
<dbReference type="InterPro" id="IPR024682">
    <property type="entry name" value="Npl4_Ub-like_dom"/>
</dbReference>
<name>A0AAD1UC97_EUPCR</name>
<evidence type="ECO:0000313" key="3">
    <source>
        <dbReference type="EMBL" id="CAI2363971.1"/>
    </source>
</evidence>
<evidence type="ECO:0000313" key="4">
    <source>
        <dbReference type="Proteomes" id="UP001295684"/>
    </source>
</evidence>
<dbReference type="GO" id="GO:0005634">
    <property type="term" value="C:nucleus"/>
    <property type="evidence" value="ECO:0007669"/>
    <property type="project" value="TreeGrafter"/>
</dbReference>
<dbReference type="InterPro" id="IPR000626">
    <property type="entry name" value="Ubiquitin-like_dom"/>
</dbReference>
<dbReference type="Pfam" id="PF11543">
    <property type="entry name" value="UN_NPL4"/>
    <property type="match status" value="1"/>
</dbReference>
<evidence type="ECO:0000256" key="1">
    <source>
        <dbReference type="SAM" id="MobiDB-lite"/>
    </source>
</evidence>
<reference evidence="3" key="1">
    <citation type="submission" date="2023-07" db="EMBL/GenBank/DDBJ databases">
        <authorList>
            <consortium name="AG Swart"/>
            <person name="Singh M."/>
            <person name="Singh A."/>
            <person name="Seah K."/>
            <person name="Emmerich C."/>
        </authorList>
    </citation>
    <scope>NUCLEOTIDE SEQUENCE</scope>
    <source>
        <strain evidence="3">DP1</strain>
    </source>
</reference>
<dbReference type="SUPFAM" id="SSF54236">
    <property type="entry name" value="Ubiquitin-like"/>
    <property type="match status" value="1"/>
</dbReference>
<accession>A0AAD1UC97</accession>
<evidence type="ECO:0000259" key="2">
    <source>
        <dbReference type="PROSITE" id="PS50053"/>
    </source>
</evidence>
<keyword evidence="4" id="KW-1185">Reference proteome</keyword>
<comment type="caution">
    <text evidence="3">The sequence shown here is derived from an EMBL/GenBank/DDBJ whole genome shotgun (WGS) entry which is preliminary data.</text>
</comment>
<feature type="region of interest" description="Disordered" evidence="1">
    <location>
        <begin position="92"/>
        <end position="119"/>
    </location>
</feature>
<dbReference type="InterPro" id="IPR029071">
    <property type="entry name" value="Ubiquitin-like_domsf"/>
</dbReference>
<dbReference type="Gene3D" id="3.40.140.10">
    <property type="entry name" value="Cytidine Deaminase, domain 2"/>
    <property type="match status" value="1"/>
</dbReference>
<dbReference type="Proteomes" id="UP001295684">
    <property type="component" value="Unassembled WGS sequence"/>
</dbReference>
<proteinExistence type="predicted"/>
<dbReference type="InterPro" id="IPR016563">
    <property type="entry name" value="Npl4"/>
</dbReference>
<protein>
    <recommendedName>
        <fullName evidence="2">Ubiquitin-like domain-containing protein</fullName>
    </recommendedName>
</protein>
<dbReference type="PANTHER" id="PTHR12710:SF0">
    <property type="entry name" value="NUCLEAR PROTEIN LOCALIZATION PROTEIN 4 HOMOLOG"/>
    <property type="match status" value="1"/>
</dbReference>
<dbReference type="InterPro" id="IPR007716">
    <property type="entry name" value="NPL4_Zn-bd_put"/>
</dbReference>
<sequence length="541" mass="61592">MDQTIIVRVVSDAGRNRIEIDPRSTCEELKEIISAKIGIPARKIKLYADQGYRRPYKGTDSSSLKKAGFTNGAQVFVPAKNAKMQDIINVPKKADDEEEKIDTSTKAGGNPDEEGKEVPDGFEKKCSCGPTDKCLMCLGVTKDNFQDVDYKCHCVGSQKCPNCKDENLIQDVKHIPFEHHLSELRAKCKKKHTPDQRCQDCIPLVDISYKYKPGCTSHKPYPEGMCNKCIPEACILNRQKYRHVDYISILNYPELQKFVDYWLGGHCMEQRVAWLYGYYSEDPNYPEGVRANIEAVYDPPQIGEMNGFQILQDEKEVYVDMVATSLGLERVGWIYTSLNHESFLTPKEIREIARMQERFAIDHPEGVKVPKFVTIVVKPKGDSGESGLDCYMVSDQCQALERDNILEVSEDHTKLITREPEKNEMIANVIQEGKTVKEFDPEFFIVSLSNGQPIDAKEYSILKNYDFLAMNRQFQPNKNDAKDYINKHKSDSSTEKFANFQFLLYIIEKLDIDTVCALAEKIGKGEEVEDFIVELVESLAS</sequence>
<dbReference type="GO" id="GO:0043130">
    <property type="term" value="F:ubiquitin binding"/>
    <property type="evidence" value="ECO:0007669"/>
    <property type="project" value="TreeGrafter"/>
</dbReference>
<dbReference type="Pfam" id="PF05021">
    <property type="entry name" value="NPL4"/>
    <property type="match status" value="1"/>
</dbReference>
<dbReference type="Gene3D" id="3.10.20.90">
    <property type="entry name" value="Phosphatidylinositol 3-kinase Catalytic Subunit, Chain A, domain 1"/>
    <property type="match status" value="1"/>
</dbReference>
<feature type="domain" description="Ubiquitin-like" evidence="2">
    <location>
        <begin position="3"/>
        <end position="77"/>
    </location>
</feature>
<dbReference type="EMBL" id="CAMPGE010005125">
    <property type="protein sequence ID" value="CAI2363971.1"/>
    <property type="molecule type" value="Genomic_DNA"/>
</dbReference>
<organism evidence="3 4">
    <name type="scientific">Euplotes crassus</name>
    <dbReference type="NCBI Taxonomy" id="5936"/>
    <lineage>
        <taxon>Eukaryota</taxon>
        <taxon>Sar</taxon>
        <taxon>Alveolata</taxon>
        <taxon>Ciliophora</taxon>
        <taxon>Intramacronucleata</taxon>
        <taxon>Spirotrichea</taxon>
        <taxon>Hypotrichia</taxon>
        <taxon>Euplotida</taxon>
        <taxon>Euplotidae</taxon>
        <taxon>Moneuplotes</taxon>
    </lineage>
</organism>
<dbReference type="GO" id="GO:0006511">
    <property type="term" value="P:ubiquitin-dependent protein catabolic process"/>
    <property type="evidence" value="ECO:0007669"/>
    <property type="project" value="InterPro"/>
</dbReference>